<proteinExistence type="inferred from homology"/>
<keyword evidence="7" id="KW-1185">Reference proteome</keyword>
<dbReference type="InterPro" id="IPR011989">
    <property type="entry name" value="ARM-like"/>
</dbReference>
<organism evidence="5">
    <name type="scientific">Daucus carota subsp. sativus</name>
    <name type="common">Carrot</name>
    <dbReference type="NCBI Taxonomy" id="79200"/>
    <lineage>
        <taxon>Eukaryota</taxon>
        <taxon>Viridiplantae</taxon>
        <taxon>Streptophyta</taxon>
        <taxon>Embryophyta</taxon>
        <taxon>Tracheophyta</taxon>
        <taxon>Spermatophyta</taxon>
        <taxon>Magnoliopsida</taxon>
        <taxon>eudicotyledons</taxon>
        <taxon>Gunneridae</taxon>
        <taxon>Pentapetalae</taxon>
        <taxon>asterids</taxon>
        <taxon>campanulids</taxon>
        <taxon>Apiales</taxon>
        <taxon>Apiaceae</taxon>
        <taxon>Apioideae</taxon>
        <taxon>Scandiceae</taxon>
        <taxon>Daucinae</taxon>
        <taxon>Daucus</taxon>
        <taxon>Daucus sect. Daucus</taxon>
    </lineage>
</organism>
<dbReference type="Gramene" id="KZM97148">
    <property type="protein sequence ID" value="KZM97148"/>
    <property type="gene ID" value="DCAR_015490"/>
</dbReference>
<dbReference type="KEGG" id="dcr:108219160"/>
<evidence type="ECO:0000256" key="2">
    <source>
        <dbReference type="ARBA" id="ARBA00023242"/>
    </source>
</evidence>
<dbReference type="EMBL" id="LNRQ01000004">
    <property type="protein sequence ID" value="KZM97148.1"/>
    <property type="molecule type" value="Genomic_DNA"/>
</dbReference>
<dbReference type="Proteomes" id="UP000077755">
    <property type="component" value="Chromosome 4"/>
</dbReference>
<reference evidence="6" key="2">
    <citation type="submission" date="2022-03" db="EMBL/GenBank/DDBJ databases">
        <title>Draft title - Genomic analysis of global carrot germplasm unveils the trajectory of domestication and the origin of high carotenoid orange carrot.</title>
        <authorList>
            <person name="Iorizzo M."/>
            <person name="Ellison S."/>
            <person name="Senalik D."/>
            <person name="Macko-Podgorni A."/>
            <person name="Grzebelus D."/>
            <person name="Bostan H."/>
            <person name="Rolling W."/>
            <person name="Curaba J."/>
            <person name="Simon P."/>
        </authorList>
    </citation>
    <scope>NUCLEOTIDE SEQUENCE</scope>
    <source>
        <tissue evidence="6">Leaf</tissue>
    </source>
</reference>
<name>A0A165A9H8_DAUCS</name>
<evidence type="ECO:0000313" key="7">
    <source>
        <dbReference type="Proteomes" id="UP000077755"/>
    </source>
</evidence>
<dbReference type="SUPFAM" id="SSF48371">
    <property type="entry name" value="ARM repeat"/>
    <property type="match status" value="1"/>
</dbReference>
<feature type="region of interest" description="Disordered" evidence="4">
    <location>
        <begin position="1"/>
        <end position="37"/>
    </location>
</feature>
<dbReference type="OMA" id="DPWEECG"/>
<evidence type="ECO:0000313" key="5">
    <source>
        <dbReference type="EMBL" id="KZM97148.1"/>
    </source>
</evidence>
<evidence type="ECO:0000256" key="4">
    <source>
        <dbReference type="SAM" id="MobiDB-lite"/>
    </source>
</evidence>
<evidence type="ECO:0000256" key="3">
    <source>
        <dbReference type="ARBA" id="ARBA00038401"/>
    </source>
</evidence>
<sequence>MSIPSQSDAENEAEQQPDSQNSLPPSHHPNAPPDELFDVLTTVDPSYVISLIRKLLPPRTTSSVVTCENGDKTCDTVVLEAEGECMEEGGSLRQENEVQDVCNDEHESMETVNAFGEAGGPGASDERLSEQDKHEVALVGEKAWEEYGCILWDLAANRTHAELMVQNLILEVLLANLLVSQSARVTEISLGIIGNLACHEILQNNISKTEGLIEIIVDKLFLDDIPCLSEACRLLTLCLQGIEGLPWAEAIQPENVISRILWIAENSLNPQLIEKSVGLLLSVLECQTEVQSLLLPGLMNLGLPRILMNLLAFEMSKLMGERVPERYPVIDLLLRTAEALSVADDYSQELCSSKELFRLLIDLIKLPDKIEVANCCVTAAILMANMLTDAVGLVMEISQDLLFLGCLLDLFSFASDDAEARKAIWSIISVLLQFQDVEVTPSILQQHVSVLVINSDLIKEELFDHELEDSNINHESLTNHAVLNPRTTALRRICNLISRWRTLKDHGNGNGITEKDYDDKDVDKLLECCYRFAK</sequence>
<dbReference type="PANTHER" id="PTHR23424:SF23">
    <property type="entry name" value="PROTEIN SAAL1"/>
    <property type="match status" value="1"/>
</dbReference>
<reference evidence="5" key="1">
    <citation type="journal article" date="2016" name="Nat. Genet.">
        <title>A high-quality carrot genome assembly provides new insights into carotenoid accumulation and asterid genome evolution.</title>
        <authorList>
            <person name="Iorizzo M."/>
            <person name="Ellison S."/>
            <person name="Senalik D."/>
            <person name="Zeng P."/>
            <person name="Satapoomin P."/>
            <person name="Huang J."/>
            <person name="Bowman M."/>
            <person name="Iovene M."/>
            <person name="Sanseverino W."/>
            <person name="Cavagnaro P."/>
            <person name="Yildiz M."/>
            <person name="Macko-Podgorni A."/>
            <person name="Moranska E."/>
            <person name="Grzebelus E."/>
            <person name="Grzebelus D."/>
            <person name="Ashrafi H."/>
            <person name="Zheng Z."/>
            <person name="Cheng S."/>
            <person name="Spooner D."/>
            <person name="Van Deynze A."/>
            <person name="Simon P."/>
        </authorList>
    </citation>
    <scope>NUCLEOTIDE SEQUENCE [LARGE SCALE GENOMIC DNA]</scope>
    <source>
        <tissue evidence="5">Leaf</tissue>
    </source>
</reference>
<dbReference type="PANTHER" id="PTHR23424">
    <property type="entry name" value="SERUM AMYLOID A"/>
    <property type="match status" value="1"/>
</dbReference>
<dbReference type="InterPro" id="IPR052464">
    <property type="entry name" value="Synovial_Prolif_Regulator"/>
</dbReference>
<comment type="subcellular location">
    <subcellularLocation>
        <location evidence="1">Nucleus</location>
    </subcellularLocation>
</comment>
<protein>
    <submittedName>
        <fullName evidence="5">Uncharacterized protein</fullName>
    </submittedName>
</protein>
<dbReference type="STRING" id="79200.A0A165A9H8"/>
<dbReference type="GO" id="GO:0005634">
    <property type="term" value="C:nucleus"/>
    <property type="evidence" value="ECO:0007669"/>
    <property type="project" value="UniProtKB-SubCell"/>
</dbReference>
<evidence type="ECO:0000256" key="1">
    <source>
        <dbReference type="ARBA" id="ARBA00004123"/>
    </source>
</evidence>
<accession>A0A165A9H8</accession>
<gene>
    <name evidence="5" type="ORF">DCAR_015490</name>
    <name evidence="6" type="ORF">DCAR_0415262</name>
</gene>
<dbReference type="InterPro" id="IPR016024">
    <property type="entry name" value="ARM-type_fold"/>
</dbReference>
<keyword evidence="2" id="KW-0539">Nucleus</keyword>
<dbReference type="AlphaFoldDB" id="A0A165A9H8"/>
<dbReference type="OrthoDB" id="2156856at2759"/>
<dbReference type="EMBL" id="CP093346">
    <property type="protein sequence ID" value="WOG95933.1"/>
    <property type="molecule type" value="Genomic_DNA"/>
</dbReference>
<comment type="similarity">
    <text evidence="3">Belongs to the SAAL1 family.</text>
</comment>
<dbReference type="Gene3D" id="1.25.10.10">
    <property type="entry name" value="Leucine-rich Repeat Variant"/>
    <property type="match status" value="1"/>
</dbReference>
<evidence type="ECO:0000313" key="6">
    <source>
        <dbReference type="EMBL" id="WOG95933.1"/>
    </source>
</evidence>